<keyword evidence="2 10" id="KW-0812">Transmembrane</keyword>
<organism evidence="12 13">
    <name type="scientific">Bemisia tabaci</name>
    <name type="common">Sweetpotato whitefly</name>
    <name type="synonym">Aleurodes tabaci</name>
    <dbReference type="NCBI Taxonomy" id="7038"/>
    <lineage>
        <taxon>Eukaryota</taxon>
        <taxon>Metazoa</taxon>
        <taxon>Ecdysozoa</taxon>
        <taxon>Arthropoda</taxon>
        <taxon>Hexapoda</taxon>
        <taxon>Insecta</taxon>
        <taxon>Pterygota</taxon>
        <taxon>Neoptera</taxon>
        <taxon>Paraneoptera</taxon>
        <taxon>Hemiptera</taxon>
        <taxon>Sternorrhyncha</taxon>
        <taxon>Aleyrodoidea</taxon>
        <taxon>Aleyrodidae</taxon>
        <taxon>Aleyrodinae</taxon>
        <taxon>Bemisia</taxon>
    </lineage>
</organism>
<dbReference type="Proteomes" id="UP001152759">
    <property type="component" value="Chromosome 1"/>
</dbReference>
<evidence type="ECO:0000313" key="12">
    <source>
        <dbReference type="EMBL" id="CAH0381922.1"/>
    </source>
</evidence>
<keyword evidence="5 10" id="KW-1133">Transmembrane helix</keyword>
<evidence type="ECO:0000259" key="11">
    <source>
        <dbReference type="PROSITE" id="PS50268"/>
    </source>
</evidence>
<comment type="subcellular location">
    <subcellularLocation>
        <location evidence="1">Membrane</location>
        <topology evidence="1">Single-pass membrane protein</topology>
    </subcellularLocation>
</comment>
<dbReference type="InterPro" id="IPR015919">
    <property type="entry name" value="Cadherin-like_sf"/>
</dbReference>
<evidence type="ECO:0000256" key="2">
    <source>
        <dbReference type="ARBA" id="ARBA00022692"/>
    </source>
</evidence>
<dbReference type="PANTHER" id="PTHR24028:SF328">
    <property type="entry name" value="CADHERIN-3"/>
    <property type="match status" value="1"/>
</dbReference>
<keyword evidence="3" id="KW-0677">Repeat</keyword>
<keyword evidence="13" id="KW-1185">Reference proteome</keyword>
<feature type="region of interest" description="Disordered" evidence="9">
    <location>
        <begin position="399"/>
        <end position="471"/>
    </location>
</feature>
<dbReference type="InterPro" id="IPR020894">
    <property type="entry name" value="Cadherin_CS"/>
</dbReference>
<evidence type="ECO:0000313" key="13">
    <source>
        <dbReference type="Proteomes" id="UP001152759"/>
    </source>
</evidence>
<name>A0A9P0EWL5_BEMTA</name>
<evidence type="ECO:0000256" key="8">
    <source>
        <dbReference type="PROSITE-ProRule" id="PRU00043"/>
    </source>
</evidence>
<dbReference type="SUPFAM" id="SSF49313">
    <property type="entry name" value="Cadherin-like"/>
    <property type="match status" value="1"/>
</dbReference>
<feature type="compositionally biased region" description="Low complexity" evidence="9">
    <location>
        <begin position="399"/>
        <end position="412"/>
    </location>
</feature>
<feature type="compositionally biased region" description="Basic residues" evidence="9">
    <location>
        <begin position="337"/>
        <end position="347"/>
    </location>
</feature>
<dbReference type="Pfam" id="PF00028">
    <property type="entry name" value="Cadherin"/>
    <property type="match status" value="1"/>
</dbReference>
<keyword evidence="7" id="KW-0325">Glycoprotein</keyword>
<dbReference type="AlphaFoldDB" id="A0A9P0EWL5"/>
<dbReference type="PROSITE" id="PS50268">
    <property type="entry name" value="CADHERIN_2"/>
    <property type="match status" value="1"/>
</dbReference>
<dbReference type="InterPro" id="IPR002126">
    <property type="entry name" value="Cadherin-like_dom"/>
</dbReference>
<dbReference type="PROSITE" id="PS00232">
    <property type="entry name" value="CADHERIN_1"/>
    <property type="match status" value="1"/>
</dbReference>
<dbReference type="GO" id="GO:0005509">
    <property type="term" value="F:calcium ion binding"/>
    <property type="evidence" value="ECO:0007669"/>
    <property type="project" value="UniProtKB-UniRule"/>
</dbReference>
<dbReference type="GO" id="GO:0007156">
    <property type="term" value="P:homophilic cell adhesion via plasma membrane adhesion molecules"/>
    <property type="evidence" value="ECO:0007669"/>
    <property type="project" value="InterPro"/>
</dbReference>
<feature type="domain" description="Cadherin" evidence="11">
    <location>
        <begin position="30"/>
        <end position="143"/>
    </location>
</feature>
<feature type="region of interest" description="Disordered" evidence="9">
    <location>
        <begin position="336"/>
        <end position="369"/>
    </location>
</feature>
<protein>
    <recommendedName>
        <fullName evidence="11">Cadherin domain-containing protein</fullName>
    </recommendedName>
</protein>
<evidence type="ECO:0000256" key="5">
    <source>
        <dbReference type="ARBA" id="ARBA00022989"/>
    </source>
</evidence>
<feature type="compositionally biased region" description="Basic and acidic residues" evidence="9">
    <location>
        <begin position="435"/>
        <end position="444"/>
    </location>
</feature>
<sequence>MLLADIAPNEVKVIVKIIDVNDNSPRFIGNGRPLVAAIPTTASYGYPIVRLQAKDLDQGANGEVRYQILGQEEAKKFAVDPITGQIRSVASFVRDAGRVFGFDVKAVDRNGAEDGRSAIANVFVFVLDEQKKLAMVIEARPMEIEERMENITIALSNITNYDVRVRKLEPRLDTHPEDPIATDLYLYAVDPLMNTIVDNDLLSNALMTKEKEVRLALDPYNIMEIATVSPIVSTAESIPKPQRPILTGLEIMTIILGCIVFVGALTAAVCVGCIHRKDKNVKSSTFASNSMAEIAFGLSPKQGHIMNCKPRSMFHPHPSSFMEDSTDSYTEMASECHRHRHRQHHRHEPTCARHQSRRRKSSLTRSPSTAMLEASLASLHSSGRDSGLGKNMGRCPCGHSATHSSANSSNGSYEDSLKSLNRQHSHSSGSGGGCSHDRSHDRSLMRRQHQYNTPSLTRRPSERILVCPINN</sequence>
<dbReference type="EMBL" id="OU963862">
    <property type="protein sequence ID" value="CAH0381922.1"/>
    <property type="molecule type" value="Genomic_DNA"/>
</dbReference>
<evidence type="ECO:0000256" key="1">
    <source>
        <dbReference type="ARBA" id="ARBA00004167"/>
    </source>
</evidence>
<evidence type="ECO:0000256" key="6">
    <source>
        <dbReference type="ARBA" id="ARBA00023136"/>
    </source>
</evidence>
<evidence type="ECO:0000256" key="10">
    <source>
        <dbReference type="SAM" id="Phobius"/>
    </source>
</evidence>
<dbReference type="Gene3D" id="2.60.40.60">
    <property type="entry name" value="Cadherins"/>
    <property type="match status" value="1"/>
</dbReference>
<reference evidence="12" key="1">
    <citation type="submission" date="2021-12" db="EMBL/GenBank/DDBJ databases">
        <authorList>
            <person name="King R."/>
        </authorList>
    </citation>
    <scope>NUCLEOTIDE SEQUENCE</scope>
</reference>
<accession>A0A9P0EWL5</accession>
<proteinExistence type="predicted"/>
<dbReference type="GO" id="GO:0005886">
    <property type="term" value="C:plasma membrane"/>
    <property type="evidence" value="ECO:0007669"/>
    <property type="project" value="InterPro"/>
</dbReference>
<keyword evidence="6 10" id="KW-0472">Membrane</keyword>
<evidence type="ECO:0000256" key="4">
    <source>
        <dbReference type="ARBA" id="ARBA00022837"/>
    </source>
</evidence>
<dbReference type="CDD" id="cd11304">
    <property type="entry name" value="Cadherin_repeat"/>
    <property type="match status" value="1"/>
</dbReference>
<evidence type="ECO:0000256" key="9">
    <source>
        <dbReference type="SAM" id="MobiDB-lite"/>
    </source>
</evidence>
<dbReference type="PANTHER" id="PTHR24028">
    <property type="entry name" value="CADHERIN-87A"/>
    <property type="match status" value="1"/>
</dbReference>
<gene>
    <name evidence="12" type="ORF">BEMITA_LOCUS1524</name>
</gene>
<evidence type="ECO:0000256" key="7">
    <source>
        <dbReference type="ARBA" id="ARBA00023180"/>
    </source>
</evidence>
<feature type="transmembrane region" description="Helical" evidence="10">
    <location>
        <begin position="251"/>
        <end position="274"/>
    </location>
</feature>
<dbReference type="InterPro" id="IPR050174">
    <property type="entry name" value="Protocadherin/Cadherin-CA"/>
</dbReference>
<dbReference type="SMART" id="SM00112">
    <property type="entry name" value="CA"/>
    <property type="match status" value="1"/>
</dbReference>
<keyword evidence="4 8" id="KW-0106">Calcium</keyword>
<evidence type="ECO:0000256" key="3">
    <source>
        <dbReference type="ARBA" id="ARBA00022737"/>
    </source>
</evidence>